<keyword evidence="2" id="KW-1185">Reference proteome</keyword>
<evidence type="ECO:0000313" key="1">
    <source>
        <dbReference type="EMBL" id="CAB0006361.1"/>
    </source>
</evidence>
<protein>
    <submittedName>
        <fullName evidence="1">Uncharacterized protein</fullName>
    </submittedName>
</protein>
<proteinExistence type="predicted"/>
<dbReference type="OrthoDB" id="5836667at2759"/>
<sequence length="117" mass="12746">MVPLLRVFFQIAPQVSGAARRASAGDANFVGKFIGGRGIAQDERRSSANVQSELVQAGRSQICPISQGHHQRCSPAKSVHVRFAESDISRAPIPKRLLFDASNREDSREHCSIFDSG</sequence>
<gene>
    <name evidence="1" type="ORF">NTEN_LOCUS11838</name>
</gene>
<accession>A0A6H5GUR6</accession>
<dbReference type="EMBL" id="CADCXU010017609">
    <property type="protein sequence ID" value="CAB0006361.1"/>
    <property type="molecule type" value="Genomic_DNA"/>
</dbReference>
<dbReference type="AlphaFoldDB" id="A0A6H5GUR6"/>
<dbReference type="Proteomes" id="UP000479000">
    <property type="component" value="Unassembled WGS sequence"/>
</dbReference>
<evidence type="ECO:0000313" key="2">
    <source>
        <dbReference type="Proteomes" id="UP000479000"/>
    </source>
</evidence>
<name>A0A6H5GUR6_9HEMI</name>
<organism evidence="1 2">
    <name type="scientific">Nesidiocoris tenuis</name>
    <dbReference type="NCBI Taxonomy" id="355587"/>
    <lineage>
        <taxon>Eukaryota</taxon>
        <taxon>Metazoa</taxon>
        <taxon>Ecdysozoa</taxon>
        <taxon>Arthropoda</taxon>
        <taxon>Hexapoda</taxon>
        <taxon>Insecta</taxon>
        <taxon>Pterygota</taxon>
        <taxon>Neoptera</taxon>
        <taxon>Paraneoptera</taxon>
        <taxon>Hemiptera</taxon>
        <taxon>Heteroptera</taxon>
        <taxon>Panheteroptera</taxon>
        <taxon>Cimicomorpha</taxon>
        <taxon>Miridae</taxon>
        <taxon>Dicyphina</taxon>
        <taxon>Nesidiocoris</taxon>
    </lineage>
</organism>
<reference evidence="1 2" key="1">
    <citation type="submission" date="2020-02" db="EMBL/GenBank/DDBJ databases">
        <authorList>
            <person name="Ferguson B K."/>
        </authorList>
    </citation>
    <scope>NUCLEOTIDE SEQUENCE [LARGE SCALE GENOMIC DNA]</scope>
</reference>